<dbReference type="InterPro" id="IPR002731">
    <property type="entry name" value="ATPase_BadF"/>
</dbReference>
<reference evidence="2 3" key="1">
    <citation type="submission" date="2011-10" db="EMBL/GenBank/DDBJ databases">
        <title>Metabolic and evolutionary patterns in the extreme acidophile Ferroplasma acidiphilum.</title>
        <authorList>
            <person name="Golyshina O.V."/>
            <person name="Kozyavkin S.A."/>
            <person name="Tatusov R.L."/>
            <person name="Slesarev A.I."/>
            <person name="Golyshin P.N."/>
        </authorList>
    </citation>
    <scope>NUCLEOTIDE SEQUENCE [LARGE SCALE GENOMIC DNA]</scope>
    <source>
        <strain evidence="3">Y</strain>
    </source>
</reference>
<evidence type="ECO:0000313" key="3">
    <source>
        <dbReference type="Proteomes" id="UP000192050"/>
    </source>
</evidence>
<name>A0A1V0N693_9ARCH</name>
<dbReference type="InterPro" id="IPR043129">
    <property type="entry name" value="ATPase_NBD"/>
</dbReference>
<dbReference type="OrthoDB" id="39947at2157"/>
<keyword evidence="3" id="KW-1185">Reference proteome</keyword>
<dbReference type="Pfam" id="PF01869">
    <property type="entry name" value="BcrAD_BadFG"/>
    <property type="match status" value="1"/>
</dbReference>
<dbReference type="GO" id="GO:0016301">
    <property type="term" value="F:kinase activity"/>
    <property type="evidence" value="ECO:0007669"/>
    <property type="project" value="UniProtKB-KW"/>
</dbReference>
<dbReference type="EMBL" id="CP015363">
    <property type="protein sequence ID" value="ARD85637.1"/>
    <property type="molecule type" value="Genomic_DNA"/>
</dbReference>
<dbReference type="STRING" id="74969.FAD_1798"/>
<organism evidence="2 3">
    <name type="scientific">Ferroplasma acidiphilum</name>
    <dbReference type="NCBI Taxonomy" id="74969"/>
    <lineage>
        <taxon>Archaea</taxon>
        <taxon>Methanobacteriati</taxon>
        <taxon>Thermoplasmatota</taxon>
        <taxon>Thermoplasmata</taxon>
        <taxon>Thermoplasmatales</taxon>
        <taxon>Ferroplasmaceae</taxon>
        <taxon>Ferroplasma</taxon>
    </lineage>
</organism>
<keyword evidence="2" id="KW-0808">Transferase</keyword>
<dbReference type="Gene3D" id="3.30.420.40">
    <property type="match status" value="2"/>
</dbReference>
<dbReference type="PANTHER" id="PTHR43190">
    <property type="entry name" value="N-ACETYL-D-GLUCOSAMINE KINASE"/>
    <property type="match status" value="1"/>
</dbReference>
<dbReference type="InterPro" id="IPR052519">
    <property type="entry name" value="Euk-type_GlcNAc_Kinase"/>
</dbReference>
<dbReference type="SUPFAM" id="SSF53067">
    <property type="entry name" value="Actin-like ATPase domain"/>
    <property type="match status" value="2"/>
</dbReference>
<dbReference type="KEGG" id="fai:FAD_1798"/>
<feature type="domain" description="ATPase BadF/BadG/BcrA/BcrD type" evidence="1">
    <location>
        <begin position="12"/>
        <end position="294"/>
    </location>
</feature>
<keyword evidence="2" id="KW-0418">Kinase</keyword>
<evidence type="ECO:0000313" key="2">
    <source>
        <dbReference type="EMBL" id="ARD85637.1"/>
    </source>
</evidence>
<dbReference type="AlphaFoldDB" id="A0A1V0N693"/>
<proteinExistence type="predicted"/>
<evidence type="ECO:0000259" key="1">
    <source>
        <dbReference type="Pfam" id="PF01869"/>
    </source>
</evidence>
<dbReference type="PANTHER" id="PTHR43190:SF3">
    <property type="entry name" value="N-ACETYL-D-GLUCOSAMINE KINASE"/>
    <property type="match status" value="1"/>
</dbReference>
<dbReference type="Proteomes" id="UP000192050">
    <property type="component" value="Chromosome"/>
</dbReference>
<protein>
    <submittedName>
        <fullName evidence="2">N-acetylglucosamine kinase</fullName>
    </submittedName>
</protein>
<sequence>MLFAHGRMILSVDGGGTKTAAIIVDEKNYRLAGFGVAGPSNVRSVTASTSRKNILKAIKNAEKMAGSVSITGSIYGIAGYGDSIAYTEEIKSIVKSIEAISDGKAVITNDGEAAVYLVTMGDDGIVTALGTGSVGAYIKDGKVNRIGGWSYLTDDVASGYWIARNGIEMAEKSYDGIIGKTSLIEKLQEHFKLPLRDLVADLEAHFNKRVMASLAMDVDTEAEKGDKISENVLYMAFNEIKLMIDGMKKNFEKPVAVGSIGGVMQSRTIRELLHREYNGIKIFYGYHVAIGNAMRLLGSRSSEVRDSFVSQMEEKIDLLSQSERDLLFIK</sequence>
<gene>
    <name evidence="2" type="ORF">FAD_1798</name>
</gene>
<accession>A0A1V0N693</accession>